<dbReference type="PANTHER" id="PTHR44662">
    <property type="entry name" value="WD REPEAT-CONTAINING PROTEIN 81"/>
    <property type="match status" value="1"/>
</dbReference>
<proteinExistence type="predicted"/>
<comment type="caution">
    <text evidence="2">The sequence shown here is derived from an EMBL/GenBank/DDBJ whole genome shotgun (WGS) entry which is preliminary data.</text>
</comment>
<dbReference type="InterPro" id="IPR052651">
    <property type="entry name" value="WDR81"/>
</dbReference>
<organism evidence="2 3">
    <name type="scientific">Dryococelus australis</name>
    <dbReference type="NCBI Taxonomy" id="614101"/>
    <lineage>
        <taxon>Eukaryota</taxon>
        <taxon>Metazoa</taxon>
        <taxon>Ecdysozoa</taxon>
        <taxon>Arthropoda</taxon>
        <taxon>Hexapoda</taxon>
        <taxon>Insecta</taxon>
        <taxon>Pterygota</taxon>
        <taxon>Neoptera</taxon>
        <taxon>Polyneoptera</taxon>
        <taxon>Phasmatodea</taxon>
        <taxon>Verophasmatodea</taxon>
        <taxon>Anareolatae</taxon>
        <taxon>Phasmatidae</taxon>
        <taxon>Eurycanthinae</taxon>
        <taxon>Dryococelus</taxon>
    </lineage>
</organism>
<accession>A0ABQ9GIY3</accession>
<dbReference type="PANTHER" id="PTHR44662:SF1">
    <property type="entry name" value="WD REPEAT-CONTAINING PROTEIN 81"/>
    <property type="match status" value="1"/>
</dbReference>
<dbReference type="Proteomes" id="UP001159363">
    <property type="component" value="Chromosome 11"/>
</dbReference>
<evidence type="ECO:0000313" key="2">
    <source>
        <dbReference type="EMBL" id="KAJ8871966.1"/>
    </source>
</evidence>
<gene>
    <name evidence="2" type="ORF">PR048_028306</name>
</gene>
<reference evidence="2 3" key="1">
    <citation type="submission" date="2023-02" db="EMBL/GenBank/DDBJ databases">
        <title>LHISI_Scaffold_Assembly.</title>
        <authorList>
            <person name="Stuart O.P."/>
            <person name="Cleave R."/>
            <person name="Magrath M.J.L."/>
            <person name="Mikheyev A.S."/>
        </authorList>
    </citation>
    <scope>NUCLEOTIDE SEQUENCE [LARGE SCALE GENOMIC DNA]</scope>
    <source>
        <strain evidence="2">Daus_M_001</strain>
        <tissue evidence="2">Leg muscle</tissue>
    </source>
</reference>
<dbReference type="EMBL" id="JARBHB010000012">
    <property type="protein sequence ID" value="KAJ8871966.1"/>
    <property type="molecule type" value="Genomic_DNA"/>
</dbReference>
<feature type="region of interest" description="Disordered" evidence="1">
    <location>
        <begin position="730"/>
        <end position="749"/>
    </location>
</feature>
<evidence type="ECO:0000313" key="3">
    <source>
        <dbReference type="Proteomes" id="UP001159363"/>
    </source>
</evidence>
<evidence type="ECO:0000256" key="1">
    <source>
        <dbReference type="SAM" id="MobiDB-lite"/>
    </source>
</evidence>
<name>A0ABQ9GIY3_9NEOP</name>
<keyword evidence="3" id="KW-1185">Reference proteome</keyword>
<sequence>MLCQAWHFNRGIARSGWCGLDYLGWLYCSIVRQLNVTRSLLIRPGTATGQFQVVAGVVRLISVRQSSSPGYMSVTGMLPAWPVGTVKCRTAGQAPRSLQRGRTRRLAAVCRYTIILATACHCRPAAICHCRRYRLASHHNSGPVLGKHDMHVRRKNVKHEWHKVLWETRRQGEGVELRQTDNKSALPAASVPHTILPHICVGSVSAVVSGIMWTCVVIPHVVAQELAVLSRVLGCLIVELFLSSKLRALDSCNSACFDQRLEACYSVLRWSSDSLPHCARHIVSLLLQVELSREAGPTGTQPFRYPTVTPRGLPPPSAHQLLQTLLFPAVLPFPRHFPHLFRLLEALCDYEDMTEELMAYDDGVIMENEVTYKAQLASKVAECRVKTSARELAVLLPQLSGESLCILLPYVIRLLEDPTTSVLAAWYLFDPVATALGPRQTAEHLLAPVIGLYDCKEEGSMDSCNKHLKLYHHSFLLQLVVRLGLRMFLRNFVAPLVEAVGGYRDLGHTEGTSHHQRASTSHLKYVFYCPVPCVTSLQWVRVSEFETFVILGEACGVCASTCRSYSMILFPCILTSVGNICSRTCDIEENMGEIDTDQVLSPIEEDFSAGSDHRNLHQEESHVKESCEDTQHSSNECKDNEYEVVVTEVEDGKVSPVDEEETELYNIMAQLDLNISQAGSEGEGEGEAEDTAYHNIHEPRPGTVGVQLELSGPGVAELWLMASGSDDRRTVLARPRPKGSLSRMRMMTE</sequence>
<protein>
    <submittedName>
        <fullName evidence="2">Uncharacterized protein</fullName>
    </submittedName>
</protein>